<dbReference type="OrthoDB" id="286404at2"/>
<dbReference type="STRING" id="411945.GA0061102_1003186"/>
<name>A0A1C3UFT7_9HYPH</name>
<sequence>MTFSSDLFTGRTIVVTGGTSGIGAASVQRFAELGARVVSCGLGASKAPAGPRIENHEVDVLVPGALEAFFASVETIDVLVNCTGVSRDRGEWAKAVFDEVMAINLTSVMDCCRLARPRMQAGSAMVNIASMYSTFGAADRPAYAASKGAIVQLTKSLALEYAQAGIRVNAVAPGWIVTPLSRALFADEAACGPILRRIPAGRWGAAEEIADAIVFLSSEAARYVTGACLPVDGGYLTS</sequence>
<dbReference type="Proteomes" id="UP000199435">
    <property type="component" value="Unassembled WGS sequence"/>
</dbReference>
<dbReference type="PRINTS" id="PR00080">
    <property type="entry name" value="SDRFAMILY"/>
</dbReference>
<proteinExistence type="inferred from homology"/>
<evidence type="ECO:0000313" key="3">
    <source>
        <dbReference type="EMBL" id="SCB14308.1"/>
    </source>
</evidence>
<dbReference type="Pfam" id="PF13561">
    <property type="entry name" value="adh_short_C2"/>
    <property type="match status" value="1"/>
</dbReference>
<keyword evidence="2" id="KW-0560">Oxidoreductase</keyword>
<gene>
    <name evidence="3" type="ORF">GA0061102_1003186</name>
</gene>
<evidence type="ECO:0000256" key="2">
    <source>
        <dbReference type="ARBA" id="ARBA00023002"/>
    </source>
</evidence>
<keyword evidence="4" id="KW-1185">Reference proteome</keyword>
<dbReference type="InterPro" id="IPR051122">
    <property type="entry name" value="SDR_DHRS6-like"/>
</dbReference>
<dbReference type="Gene3D" id="3.40.50.720">
    <property type="entry name" value="NAD(P)-binding Rossmann-like Domain"/>
    <property type="match status" value="1"/>
</dbReference>
<comment type="similarity">
    <text evidence="1">Belongs to the short-chain dehydrogenases/reductases (SDR) family.</text>
</comment>
<dbReference type="PANTHER" id="PTHR43477:SF1">
    <property type="entry name" value="DIHYDROANTICAPSIN 7-DEHYDROGENASE"/>
    <property type="match status" value="1"/>
</dbReference>
<dbReference type="GO" id="GO:0016491">
    <property type="term" value="F:oxidoreductase activity"/>
    <property type="evidence" value="ECO:0007669"/>
    <property type="project" value="UniProtKB-KW"/>
</dbReference>
<dbReference type="InterPro" id="IPR020904">
    <property type="entry name" value="Sc_DH/Rdtase_CS"/>
</dbReference>
<dbReference type="SUPFAM" id="SSF51735">
    <property type="entry name" value="NAD(P)-binding Rossmann-fold domains"/>
    <property type="match status" value="1"/>
</dbReference>
<protein>
    <submittedName>
        <fullName evidence="3">NAD(P)-dependent dehydrogenase, short-chain alcohol dehydrogenase family</fullName>
    </submittedName>
</protein>
<dbReference type="AlphaFoldDB" id="A0A1C3UFT7"/>
<organism evidence="3 4">
    <name type="scientific">Rhizobium miluonense</name>
    <dbReference type="NCBI Taxonomy" id="411945"/>
    <lineage>
        <taxon>Bacteria</taxon>
        <taxon>Pseudomonadati</taxon>
        <taxon>Pseudomonadota</taxon>
        <taxon>Alphaproteobacteria</taxon>
        <taxon>Hyphomicrobiales</taxon>
        <taxon>Rhizobiaceae</taxon>
        <taxon>Rhizobium/Agrobacterium group</taxon>
        <taxon>Rhizobium</taxon>
    </lineage>
</organism>
<dbReference type="PRINTS" id="PR00081">
    <property type="entry name" value="GDHRDH"/>
</dbReference>
<evidence type="ECO:0000256" key="1">
    <source>
        <dbReference type="ARBA" id="ARBA00006484"/>
    </source>
</evidence>
<dbReference type="RefSeq" id="WP_092844563.1">
    <property type="nucleotide sequence ID" value="NZ_FMAH01000003.1"/>
</dbReference>
<dbReference type="InterPro" id="IPR002347">
    <property type="entry name" value="SDR_fam"/>
</dbReference>
<dbReference type="CDD" id="cd05233">
    <property type="entry name" value="SDR_c"/>
    <property type="match status" value="1"/>
</dbReference>
<reference evidence="4" key="1">
    <citation type="submission" date="2016-08" db="EMBL/GenBank/DDBJ databases">
        <authorList>
            <person name="Varghese N."/>
            <person name="Submissions Spin"/>
        </authorList>
    </citation>
    <scope>NUCLEOTIDE SEQUENCE [LARGE SCALE GENOMIC DNA]</scope>
    <source>
        <strain evidence="4">HAMBI 2971</strain>
    </source>
</reference>
<accession>A0A1C3UFT7</accession>
<dbReference type="PANTHER" id="PTHR43477">
    <property type="entry name" value="DIHYDROANTICAPSIN 7-DEHYDROGENASE"/>
    <property type="match status" value="1"/>
</dbReference>
<dbReference type="EMBL" id="FMAH01000003">
    <property type="protein sequence ID" value="SCB14308.1"/>
    <property type="molecule type" value="Genomic_DNA"/>
</dbReference>
<dbReference type="InterPro" id="IPR036291">
    <property type="entry name" value="NAD(P)-bd_dom_sf"/>
</dbReference>
<dbReference type="FunFam" id="3.40.50.720:FF:000084">
    <property type="entry name" value="Short-chain dehydrogenase reductase"/>
    <property type="match status" value="1"/>
</dbReference>
<dbReference type="PROSITE" id="PS00061">
    <property type="entry name" value="ADH_SHORT"/>
    <property type="match status" value="1"/>
</dbReference>
<evidence type="ECO:0000313" key="4">
    <source>
        <dbReference type="Proteomes" id="UP000199435"/>
    </source>
</evidence>